<dbReference type="Pfam" id="PF04677">
    <property type="entry name" value="CwfJ_C_1"/>
    <property type="match status" value="2"/>
</dbReference>
<feature type="compositionally biased region" description="Basic residues" evidence="2">
    <location>
        <begin position="31"/>
        <end position="46"/>
    </location>
</feature>
<feature type="compositionally biased region" description="Basic residues" evidence="2">
    <location>
        <begin position="267"/>
        <end position="276"/>
    </location>
</feature>
<evidence type="ECO:0000259" key="3">
    <source>
        <dbReference type="Pfam" id="PF04676"/>
    </source>
</evidence>
<feature type="compositionally biased region" description="Low complexity" evidence="2">
    <location>
        <begin position="256"/>
        <end position="266"/>
    </location>
</feature>
<accession>A0AA88QND8</accession>
<dbReference type="PANTHER" id="PTHR12072">
    <property type="entry name" value="CWF19, CELL CYCLE CONTROL PROTEIN"/>
    <property type="match status" value="1"/>
</dbReference>
<dbReference type="InterPro" id="IPR006768">
    <property type="entry name" value="Cwf19-like_C_dom-1"/>
</dbReference>
<dbReference type="Pfam" id="PF04676">
    <property type="entry name" value="CwfJ_C_2"/>
    <property type="match status" value="1"/>
</dbReference>
<name>A0AA88QND8_9ASTE</name>
<proteinExistence type="inferred from homology"/>
<feature type="region of interest" description="Disordered" evidence="2">
    <location>
        <begin position="429"/>
        <end position="468"/>
    </location>
</feature>
<feature type="compositionally biased region" description="Basic and acidic residues" evidence="2">
    <location>
        <begin position="122"/>
        <end position="131"/>
    </location>
</feature>
<gene>
    <name evidence="5" type="ORF">RJ640_022009</name>
</gene>
<evidence type="ECO:0000256" key="2">
    <source>
        <dbReference type="SAM" id="MobiDB-lite"/>
    </source>
</evidence>
<comment type="caution">
    <text evidence="5">The sequence shown here is derived from an EMBL/GenBank/DDBJ whole genome shotgun (WGS) entry which is preliminary data.</text>
</comment>
<sequence length="785" mass="89546">MLSGLKFIPRDQIGTALDDGLGGSVSEGKNSGRRKEKDRKKKKRTSHSSSDEEDLERIKKGSRKKKKWYSSEEDLTPYSDNNSGKDSYRDEKKHKKKKTRRRRNDYASGDSSSNSETENDENYVRKEDRHTRGGNRAQAKKNKERGGEKDNIEKNLHDDDIIRRDMGLEWMLRPKDDTERKSVAVSDHEPEEPQVEEIKKVNPRELNPYLKDDGSGYPEDADGTKSDVNHHLSSSVVGDGGASWRLKALKRAKEQAAPSRPAAPSHAHLHATRNRRRELTGEQLASENRSERVTEKDVSVRHSDMKVPKLHDSLSWGKRKRQAVSTKDADLISSAMSSLNKFANDGSFMREVMHQKSDDSGGSFARRDRKVESERVSSAPSTSSESKKSGEDYAAVNTALSANQLAAKVMQLRMKGKHDEAEKLMKEADKMKAEHDSVDETKKSQDDGGSRYVKHDMTVRQKKKEEDADSYLAQQIVQNKLYSISGGADDEYDYDGAPRRKIRKKEGNDHKSTQKASFANRILTQQERCQYCFENPKRPRHLIVAIANFTYLMLPQWQPVVPGHCCLLPMQLDANNPHDTTTNTTAIVISYLGSILIRIFSLPKQHESATRAIDNNVWDELRNFKKCLIMMFAKQEKDVVFLETVMGLAQQRRHCLVECIPLPQDIAKAAPLYFKKAIDEAEDEWSQHNAKKLIDTSEKGLRGSIPKDFPYFHVEFGLKKGFVHVIDDEKTFKSNFGLNVIRGMLRLPVEDMHRRRQNESTETQRQAVASFARDWEPFDWTKQLG</sequence>
<organism evidence="5 6">
    <name type="scientific">Escallonia rubra</name>
    <dbReference type="NCBI Taxonomy" id="112253"/>
    <lineage>
        <taxon>Eukaryota</taxon>
        <taxon>Viridiplantae</taxon>
        <taxon>Streptophyta</taxon>
        <taxon>Embryophyta</taxon>
        <taxon>Tracheophyta</taxon>
        <taxon>Spermatophyta</taxon>
        <taxon>Magnoliopsida</taxon>
        <taxon>eudicotyledons</taxon>
        <taxon>Gunneridae</taxon>
        <taxon>Pentapetalae</taxon>
        <taxon>asterids</taxon>
        <taxon>campanulids</taxon>
        <taxon>Escalloniales</taxon>
        <taxon>Escalloniaceae</taxon>
        <taxon>Escallonia</taxon>
    </lineage>
</organism>
<dbReference type="PANTHER" id="PTHR12072:SF5">
    <property type="entry name" value="CWF19-LIKE PROTEIN 2"/>
    <property type="match status" value="1"/>
</dbReference>
<feature type="domain" description="Cwf19-like protein C-terminal" evidence="3">
    <location>
        <begin position="684"/>
        <end position="781"/>
    </location>
</feature>
<feature type="region of interest" description="Disordered" evidence="2">
    <location>
        <begin position="350"/>
        <end position="392"/>
    </location>
</feature>
<feature type="domain" description="Cwf19-like C-terminal" evidence="4">
    <location>
        <begin position="520"/>
        <end position="573"/>
    </location>
</feature>
<keyword evidence="6" id="KW-1185">Reference proteome</keyword>
<dbReference type="AlphaFoldDB" id="A0AA88QND8"/>
<dbReference type="Proteomes" id="UP001187471">
    <property type="component" value="Unassembled WGS sequence"/>
</dbReference>
<feature type="domain" description="Cwf19-like C-terminal" evidence="4">
    <location>
        <begin position="602"/>
        <end position="675"/>
    </location>
</feature>
<feature type="compositionally biased region" description="Basic and acidic residues" evidence="2">
    <location>
        <begin position="144"/>
        <end position="188"/>
    </location>
</feature>
<feature type="compositionally biased region" description="Basic and acidic residues" evidence="2">
    <location>
        <begin position="288"/>
        <end position="312"/>
    </location>
</feature>
<dbReference type="InterPro" id="IPR040194">
    <property type="entry name" value="Cwf19-like"/>
</dbReference>
<dbReference type="InterPro" id="IPR006767">
    <property type="entry name" value="Cwf19-like_C_dom-2"/>
</dbReference>
<comment type="similarity">
    <text evidence="1">Belongs to the CWF19 family.</text>
</comment>
<evidence type="ECO:0000313" key="6">
    <source>
        <dbReference type="Proteomes" id="UP001187471"/>
    </source>
</evidence>
<evidence type="ECO:0000259" key="4">
    <source>
        <dbReference type="Pfam" id="PF04677"/>
    </source>
</evidence>
<protein>
    <recommendedName>
        <fullName evidence="7">CWF19-like protein 2</fullName>
    </recommendedName>
</protein>
<evidence type="ECO:0008006" key="7">
    <source>
        <dbReference type="Google" id="ProtNLM"/>
    </source>
</evidence>
<reference evidence="5" key="1">
    <citation type="submission" date="2022-12" db="EMBL/GenBank/DDBJ databases">
        <title>Draft genome assemblies for two species of Escallonia (Escalloniales).</title>
        <authorList>
            <person name="Chanderbali A."/>
            <person name="Dervinis C."/>
            <person name="Anghel I."/>
            <person name="Soltis D."/>
            <person name="Soltis P."/>
            <person name="Zapata F."/>
        </authorList>
    </citation>
    <scope>NUCLEOTIDE SEQUENCE</scope>
    <source>
        <strain evidence="5">UCBG92.1500</strain>
        <tissue evidence="5">Leaf</tissue>
    </source>
</reference>
<feature type="compositionally biased region" description="Basic residues" evidence="2">
    <location>
        <begin position="92"/>
        <end position="103"/>
    </location>
</feature>
<dbReference type="GO" id="GO:0000398">
    <property type="term" value="P:mRNA splicing, via spliceosome"/>
    <property type="evidence" value="ECO:0007669"/>
    <property type="project" value="TreeGrafter"/>
</dbReference>
<dbReference type="EMBL" id="JAVXUO010002474">
    <property type="protein sequence ID" value="KAK2972952.1"/>
    <property type="molecule type" value="Genomic_DNA"/>
</dbReference>
<evidence type="ECO:0000313" key="5">
    <source>
        <dbReference type="EMBL" id="KAK2972952.1"/>
    </source>
</evidence>
<feature type="compositionally biased region" description="Basic and acidic residues" evidence="2">
    <location>
        <begin position="351"/>
        <end position="375"/>
    </location>
</feature>
<evidence type="ECO:0000256" key="1">
    <source>
        <dbReference type="ARBA" id="ARBA00006795"/>
    </source>
</evidence>
<feature type="region of interest" description="Disordered" evidence="2">
    <location>
        <begin position="1"/>
        <end position="327"/>
    </location>
</feature>
<feature type="compositionally biased region" description="Basic and acidic residues" evidence="2">
    <location>
        <begin position="429"/>
        <end position="466"/>
    </location>
</feature>
<dbReference type="GO" id="GO:0071014">
    <property type="term" value="C:post-mRNA release spliceosomal complex"/>
    <property type="evidence" value="ECO:0007669"/>
    <property type="project" value="TreeGrafter"/>
</dbReference>